<dbReference type="Pfam" id="PF07044">
    <property type="entry name" value="DUF1329"/>
    <property type="match status" value="1"/>
</dbReference>
<evidence type="ECO:0000313" key="2">
    <source>
        <dbReference type="Proteomes" id="UP001177023"/>
    </source>
</evidence>
<dbReference type="EMBL" id="CATQJA010002532">
    <property type="protein sequence ID" value="CAJ0571079.1"/>
    <property type="molecule type" value="Genomic_DNA"/>
</dbReference>
<sequence length="1053" mass="115591">MKLSGNSRFRDGNWLYKLPLVLAPLACTISMTVRASDFEIGEVSGRYNGSISAGGIWNASKPQASAISQGNANSIGYGSAGQFNPNGGRTGDDSRLNFHKRGELVSSPVTALGEIEFKWQNYGAFLRAKAWYDYTLNNKDVPFGNSTNGYDHNAPLSDSHFDDLAKFQGIALLDAYVFADYEIGSHPLNVRAGNQVVNWGEGLFFQNGINSINPIDSAALRRPGAQVKEGLLPVPMLYGNFGVTDSLSVESFYQLEWRKTVLEGCGTYFSTNDYAAPGCFGIPQRPSANDQISIETGQYIARAKDKEARDSGQFGLALKYFADSIGTEFGAYAMKIHSRTPYINTIADQRLSGAGWQNPTTQAIADANAKYYDAFPEDIRIFGLSFSTEAMGSTVFGEYSYRPNQPVQLNSSDTLQAYAGDPSSALNGTGGFGGVVVPLPQGPDGLAAAPGAKVNGYDRLKISQLSLGTTRTFSQVLGADSLSLTAEAAAKYIHDLPSLDERRYGRTDIYGTDMANGSAKGCQVGVPVEKYKKYACTSDGFVTAFSWGYRLRGQLNYPGAFLGVNVSPYVAFGQDVKGWSYDGNLVEDRLTGSRTSGFLTRRHTMNNKYLYTALLSSVIALASGAATAQLSEGELARLSQDLTPTGAEKAGNANGTIPAWDGGLTKAPVPFNREKGYVDPYAADKPLYTVTSANSAQYADKLGAGYKAMLSKFPDFKMIVYPTHRSAALPQAEYDQIRKEAANVKLADNGAGMVGYQRTTVPFPVPKQGLEVIYNHYVRYRTGEIHNYPTEMVVQGSGGFTPTHRESILVMASALNNPEPNRLYYTLLKITGPESVAGTVTLAHEPIDQTKETRLAWQYNPGQRRVLRAPEANYDTPVSTADGLRTNDMIDMYSGAPDKYNWKLIGKKEMIVPYNTYKLADRSLKYEEIAKAGHLNQDLLRYELHRVWVVEATLKPDARHIYSKREFYVDEDSWNILAVDLFDGNNGLWRMQEAHTLQRYDVLSNLQISDVSYDLQSQRYAVYGLENEEKPAEFGLKSKFTDFSPAALRRSGH</sequence>
<dbReference type="InterPro" id="IPR010727">
    <property type="entry name" value="DUF1302"/>
</dbReference>
<gene>
    <name evidence="1" type="ORF">MSPICULIGERA_LOCUS9503</name>
</gene>
<dbReference type="Gene3D" id="2.50.20.10">
    <property type="entry name" value="Lipoprotein localisation LolA/LolB/LppX"/>
    <property type="match status" value="1"/>
</dbReference>
<proteinExistence type="predicted"/>
<organism evidence="1 2">
    <name type="scientific">Mesorhabditis spiculigera</name>
    <dbReference type="NCBI Taxonomy" id="96644"/>
    <lineage>
        <taxon>Eukaryota</taxon>
        <taxon>Metazoa</taxon>
        <taxon>Ecdysozoa</taxon>
        <taxon>Nematoda</taxon>
        <taxon>Chromadorea</taxon>
        <taxon>Rhabditida</taxon>
        <taxon>Rhabditina</taxon>
        <taxon>Rhabditomorpha</taxon>
        <taxon>Rhabditoidea</taxon>
        <taxon>Rhabditidae</taxon>
        <taxon>Mesorhabditinae</taxon>
        <taxon>Mesorhabditis</taxon>
    </lineage>
</organism>
<feature type="non-terminal residue" evidence="1">
    <location>
        <position position="1"/>
    </location>
</feature>
<keyword evidence="2" id="KW-1185">Reference proteome</keyword>
<comment type="caution">
    <text evidence="1">The sequence shown here is derived from an EMBL/GenBank/DDBJ whole genome shotgun (WGS) entry which is preliminary data.</text>
</comment>
<dbReference type="Pfam" id="PF06980">
    <property type="entry name" value="DUF1302"/>
    <property type="match status" value="1"/>
</dbReference>
<reference evidence="1" key="1">
    <citation type="submission" date="2023-06" db="EMBL/GenBank/DDBJ databases">
        <authorList>
            <person name="Delattre M."/>
        </authorList>
    </citation>
    <scope>NUCLEOTIDE SEQUENCE</scope>
    <source>
        <strain evidence="1">AF72</strain>
    </source>
</reference>
<evidence type="ECO:0000313" key="1">
    <source>
        <dbReference type="EMBL" id="CAJ0571079.1"/>
    </source>
</evidence>
<dbReference type="CDD" id="cd16329">
    <property type="entry name" value="LolA_like"/>
    <property type="match status" value="1"/>
</dbReference>
<name>A0AA36CLK8_9BILA</name>
<protein>
    <recommendedName>
        <fullName evidence="3">DUF1329 domain-containing protein</fullName>
    </recommendedName>
</protein>
<evidence type="ECO:0008006" key="3">
    <source>
        <dbReference type="Google" id="ProtNLM"/>
    </source>
</evidence>
<dbReference type="AlphaFoldDB" id="A0AA36CLK8"/>
<dbReference type="Proteomes" id="UP001177023">
    <property type="component" value="Unassembled WGS sequence"/>
</dbReference>
<accession>A0AA36CLK8</accession>
<dbReference type="InterPro" id="IPR010752">
    <property type="entry name" value="DUF1329"/>
</dbReference>